<dbReference type="Pfam" id="PF13560">
    <property type="entry name" value="HTH_31"/>
    <property type="match status" value="1"/>
</dbReference>
<dbReference type="CDD" id="cd00093">
    <property type="entry name" value="HTH_XRE"/>
    <property type="match status" value="1"/>
</dbReference>
<dbReference type="Gene3D" id="1.10.260.40">
    <property type="entry name" value="lambda repressor-like DNA-binding domains"/>
    <property type="match status" value="1"/>
</dbReference>
<dbReference type="PROSITE" id="PS50943">
    <property type="entry name" value="HTH_CROC1"/>
    <property type="match status" value="1"/>
</dbReference>
<accession>A0A5C1AFW3</accession>
<protein>
    <submittedName>
        <fullName evidence="2">XRE family transcriptional regulator</fullName>
    </submittedName>
</protein>
<dbReference type="InterPro" id="IPR010982">
    <property type="entry name" value="Lambda_DNA-bd_dom_sf"/>
</dbReference>
<proteinExistence type="predicted"/>
<organism evidence="2 3">
    <name type="scientific">Limnoglobus roseus</name>
    <dbReference type="NCBI Taxonomy" id="2598579"/>
    <lineage>
        <taxon>Bacteria</taxon>
        <taxon>Pseudomonadati</taxon>
        <taxon>Planctomycetota</taxon>
        <taxon>Planctomycetia</taxon>
        <taxon>Gemmatales</taxon>
        <taxon>Gemmataceae</taxon>
        <taxon>Limnoglobus</taxon>
    </lineage>
</organism>
<feature type="domain" description="HTH cro/C1-type" evidence="1">
    <location>
        <begin position="14"/>
        <end position="48"/>
    </location>
</feature>
<evidence type="ECO:0000313" key="2">
    <source>
        <dbReference type="EMBL" id="QEL17103.1"/>
    </source>
</evidence>
<dbReference type="KEGG" id="lrs:PX52LOC_04080"/>
<dbReference type="RefSeq" id="WP_149111754.1">
    <property type="nucleotide sequence ID" value="NZ_CP042425.1"/>
</dbReference>
<dbReference type="InterPro" id="IPR001387">
    <property type="entry name" value="Cro/C1-type_HTH"/>
</dbReference>
<dbReference type="SUPFAM" id="SSF47413">
    <property type="entry name" value="lambda repressor-like DNA-binding domains"/>
    <property type="match status" value="1"/>
</dbReference>
<gene>
    <name evidence="2" type="ORF">PX52LOC_04080</name>
</gene>
<dbReference type="GO" id="GO:0003677">
    <property type="term" value="F:DNA binding"/>
    <property type="evidence" value="ECO:0007669"/>
    <property type="project" value="InterPro"/>
</dbReference>
<evidence type="ECO:0000313" key="3">
    <source>
        <dbReference type="Proteomes" id="UP000324974"/>
    </source>
</evidence>
<evidence type="ECO:0000259" key="1">
    <source>
        <dbReference type="PROSITE" id="PS50943"/>
    </source>
</evidence>
<dbReference type="AlphaFoldDB" id="A0A5C1AFW3"/>
<dbReference type="SMART" id="SM00530">
    <property type="entry name" value="HTH_XRE"/>
    <property type="match status" value="1"/>
</dbReference>
<keyword evidence="3" id="KW-1185">Reference proteome</keyword>
<dbReference type="Proteomes" id="UP000324974">
    <property type="component" value="Chromosome"/>
</dbReference>
<dbReference type="OrthoDB" id="1357763at2"/>
<name>A0A5C1AFW3_9BACT</name>
<reference evidence="3" key="1">
    <citation type="submission" date="2019-08" db="EMBL/GenBank/DDBJ databases">
        <title>Limnoglobus roseus gen. nov., sp. nov., a novel freshwater planctomycete with a giant genome from the family Gemmataceae.</title>
        <authorList>
            <person name="Kulichevskaya I.S."/>
            <person name="Naumoff D.G."/>
            <person name="Miroshnikov K."/>
            <person name="Ivanova A."/>
            <person name="Philippov D.A."/>
            <person name="Hakobyan A."/>
            <person name="Rijpstra I.C."/>
            <person name="Sinninghe Damste J.S."/>
            <person name="Liesack W."/>
            <person name="Dedysh S.N."/>
        </authorList>
    </citation>
    <scope>NUCLEOTIDE SEQUENCE [LARGE SCALE GENOMIC DNA]</scope>
    <source>
        <strain evidence="3">PX52</strain>
    </source>
</reference>
<dbReference type="EMBL" id="CP042425">
    <property type="protein sequence ID" value="QEL17103.1"/>
    <property type="molecule type" value="Genomic_DNA"/>
</dbReference>
<sequence>MAAEQFRVTFADKLTALRVESGLTPQQLADKTGVPLATIRRLEAGKNKRSPSWGLVVRLAAGVGVPCRVFSVCWEQEEQAGETR</sequence>